<dbReference type="EMBL" id="JH717843">
    <property type="protein sequence ID" value="EWY90036.1"/>
    <property type="molecule type" value="Genomic_DNA"/>
</dbReference>
<dbReference type="EMBL" id="JH717843">
    <property type="protein sequence ID" value="EWY90037.1"/>
    <property type="molecule type" value="Genomic_DNA"/>
</dbReference>
<dbReference type="HOGENOM" id="CLU_2184046_0_0_1"/>
<evidence type="ECO:0000313" key="1">
    <source>
        <dbReference type="EMBL" id="EWY90037.1"/>
    </source>
</evidence>
<proteinExistence type="predicted"/>
<dbReference type="Proteomes" id="UP000030753">
    <property type="component" value="Unassembled WGS sequence"/>
</dbReference>
<sequence length="109" mass="12308">MIPLLGSEHQGFLFFGPVPSWATQSLQGRDVEGSRFLFLSWDLRFIGLARFSRLVLNALFSFCRAIPRCLCGPGLFWHVNALSLHFFNITASTYWHNTVCKPGDSRSGN</sequence>
<accession>W9I5Z3</accession>
<protein>
    <submittedName>
        <fullName evidence="1">Uncharacterized protein</fullName>
    </submittedName>
</protein>
<reference evidence="1 2" key="1">
    <citation type="submission" date="2011-06" db="EMBL/GenBank/DDBJ databases">
        <title>The Genome Sequence of Fusarium oxysporum FOSC 3-a.</title>
        <authorList>
            <consortium name="The Broad Institute Genome Sequencing Platform"/>
            <person name="Ma L.-J."/>
            <person name="Gale L.R."/>
            <person name="Schwartz D.C."/>
            <person name="Zhou S."/>
            <person name="Corby-Kistler H."/>
            <person name="Young S.K."/>
            <person name="Zeng Q."/>
            <person name="Gargeya S."/>
            <person name="Fitzgerald M."/>
            <person name="Haas B."/>
            <person name="Abouelleil A."/>
            <person name="Alvarado L."/>
            <person name="Arachchi H.M."/>
            <person name="Berlin A."/>
            <person name="Brown A."/>
            <person name="Chapman S.B."/>
            <person name="Chen Z."/>
            <person name="Dunbar C."/>
            <person name="Freedman E."/>
            <person name="Gearin G."/>
            <person name="Gellesch M."/>
            <person name="Goldberg J."/>
            <person name="Griggs A."/>
            <person name="Gujja S."/>
            <person name="Heiman D."/>
            <person name="Howarth C."/>
            <person name="Larson L."/>
            <person name="Lui A."/>
            <person name="MacDonald P.J.P."/>
            <person name="Mehta T."/>
            <person name="Montmayeur A."/>
            <person name="Murphy C."/>
            <person name="Neiman D."/>
            <person name="Pearson M."/>
            <person name="Priest M."/>
            <person name="Roberts A."/>
            <person name="Saif S."/>
            <person name="Shea T."/>
            <person name="Shenoy N."/>
            <person name="Sisk P."/>
            <person name="Stolte C."/>
            <person name="Sykes S."/>
            <person name="Wortman J."/>
            <person name="Nusbaum C."/>
            <person name="Birren B."/>
        </authorList>
    </citation>
    <scope>NUCLEOTIDE SEQUENCE [LARGE SCALE GENOMIC DNA]</scope>
    <source>
        <strain evidence="2">FOSC 3-a</strain>
        <strain evidence="1">NRRL 32931</strain>
    </source>
</reference>
<evidence type="ECO:0000313" key="2">
    <source>
        <dbReference type="Proteomes" id="UP000030753"/>
    </source>
</evidence>
<organism evidence="1 2">
    <name type="scientific">Fusarium oxysporum NRRL 32931</name>
    <dbReference type="NCBI Taxonomy" id="660029"/>
    <lineage>
        <taxon>Eukaryota</taxon>
        <taxon>Fungi</taxon>
        <taxon>Dikarya</taxon>
        <taxon>Ascomycota</taxon>
        <taxon>Pezizomycotina</taxon>
        <taxon>Sordariomycetes</taxon>
        <taxon>Hypocreomycetidae</taxon>
        <taxon>Hypocreales</taxon>
        <taxon>Nectriaceae</taxon>
        <taxon>Fusarium</taxon>
        <taxon>Fusarium oxysporum species complex</taxon>
    </lineage>
</organism>
<reference evidence="1" key="2">
    <citation type="submission" date="2012-06" db="EMBL/GenBank/DDBJ databases">
        <title>Annotation of the Genome Sequence of Fusarium oxysporum NRRL32931.</title>
        <authorList>
            <consortium name="The Broad Institute Genomics Platform"/>
            <person name="Ma L.-J."/>
            <person name="Corby-Kistler H."/>
            <person name="Broz K."/>
            <person name="Gale L.R."/>
            <person name="Jonkers W."/>
            <person name="O'Donnell K."/>
            <person name="Ploetz R."/>
            <person name="Steinberg C."/>
            <person name="Schwartz D.C."/>
            <person name="VanEtten H."/>
            <person name="Zhou S."/>
            <person name="Young S.K."/>
            <person name="Zeng Q."/>
            <person name="Gargeya S."/>
            <person name="Fitzgerald M."/>
            <person name="Abouelleil A."/>
            <person name="Alvarado L."/>
            <person name="Chapman S.B."/>
            <person name="Gainer-Dewar J."/>
            <person name="Goldberg J."/>
            <person name="Griggs A."/>
            <person name="Gujja S."/>
            <person name="Hansen M."/>
            <person name="Howarth C."/>
            <person name="Imamovic A."/>
            <person name="Ireland A."/>
            <person name="Larimer J."/>
            <person name="McCowan C."/>
            <person name="Murphy C."/>
            <person name="Pearson M."/>
            <person name="Poon T.W."/>
            <person name="Priest M."/>
            <person name="Roberts A."/>
            <person name="Saif S."/>
            <person name="Shea T."/>
            <person name="Sykes S."/>
            <person name="Wortman J."/>
            <person name="Nusbaum C."/>
            <person name="Birren B."/>
        </authorList>
    </citation>
    <scope>NUCLEOTIDE SEQUENCE</scope>
    <source>
        <strain evidence="1">NRRL 32931</strain>
    </source>
</reference>
<gene>
    <name evidence="1" type="ORF">FOYG_07667</name>
</gene>
<name>W9I5Z3_FUSOX</name>
<dbReference type="AlphaFoldDB" id="W9I5Z3"/>